<dbReference type="AlphaFoldDB" id="A0A7S2LU39"/>
<protein>
    <recommendedName>
        <fullName evidence="2">Calmodulin</fullName>
    </recommendedName>
</protein>
<organism evidence="1">
    <name type="scientific">Leptocylindrus danicus</name>
    <dbReference type="NCBI Taxonomy" id="163516"/>
    <lineage>
        <taxon>Eukaryota</taxon>
        <taxon>Sar</taxon>
        <taxon>Stramenopiles</taxon>
        <taxon>Ochrophyta</taxon>
        <taxon>Bacillariophyta</taxon>
        <taxon>Coscinodiscophyceae</taxon>
        <taxon>Chaetocerotophycidae</taxon>
        <taxon>Leptocylindrales</taxon>
        <taxon>Leptocylindraceae</taxon>
        <taxon>Leptocylindrus</taxon>
    </lineage>
</organism>
<evidence type="ECO:0008006" key="2">
    <source>
        <dbReference type="Google" id="ProtNLM"/>
    </source>
</evidence>
<evidence type="ECO:0000313" key="1">
    <source>
        <dbReference type="EMBL" id="CAD9614267.1"/>
    </source>
</evidence>
<reference evidence="1" key="1">
    <citation type="submission" date="2021-01" db="EMBL/GenBank/DDBJ databases">
        <authorList>
            <person name="Corre E."/>
            <person name="Pelletier E."/>
            <person name="Niang G."/>
            <person name="Scheremetjew M."/>
            <person name="Finn R."/>
            <person name="Kale V."/>
            <person name="Holt S."/>
            <person name="Cochrane G."/>
            <person name="Meng A."/>
            <person name="Brown T."/>
            <person name="Cohen L."/>
        </authorList>
    </citation>
    <scope>NUCLEOTIDE SEQUENCE</scope>
    <source>
        <strain evidence="1">B650</strain>
    </source>
</reference>
<accession>A0A7S2LU39</accession>
<sequence>MIAQRPVPILFRGMNYMRRATHSSSRTMSSEPAAQKLKCIFEDYRQQNYSDELPSRFKKQMIQAMLRRSQRADGRILIQEIERVLDNIGASDRVTKSELEDVLIEADQEYAAEGAVSVQRISEYL</sequence>
<name>A0A7S2LU39_9STRA</name>
<gene>
    <name evidence="1" type="ORF">LDAN0321_LOCUS21054</name>
</gene>
<proteinExistence type="predicted"/>
<dbReference type="EMBL" id="HBGY01033559">
    <property type="protein sequence ID" value="CAD9614267.1"/>
    <property type="molecule type" value="Transcribed_RNA"/>
</dbReference>